<feature type="domain" description="LytR/CpsA/Psr regulator C-terminal" evidence="2">
    <location>
        <begin position="83"/>
        <end position="168"/>
    </location>
</feature>
<protein>
    <recommendedName>
        <fullName evidence="2">LytR/CpsA/Psr regulator C-terminal domain-containing protein</fullName>
    </recommendedName>
</protein>
<dbReference type="Gene3D" id="3.30.70.2390">
    <property type="match status" value="1"/>
</dbReference>
<dbReference type="AlphaFoldDB" id="A0A2U1ZYA8"/>
<evidence type="ECO:0000313" key="3">
    <source>
        <dbReference type="EMBL" id="PWD51902.1"/>
    </source>
</evidence>
<organism evidence="3 4">
    <name type="scientific">Serinibacter arcticus</name>
    <dbReference type="NCBI Taxonomy" id="1655435"/>
    <lineage>
        <taxon>Bacteria</taxon>
        <taxon>Bacillati</taxon>
        <taxon>Actinomycetota</taxon>
        <taxon>Actinomycetes</taxon>
        <taxon>Micrococcales</taxon>
        <taxon>Beutenbergiaceae</taxon>
        <taxon>Serinibacter</taxon>
    </lineage>
</organism>
<keyword evidence="4" id="KW-1185">Reference proteome</keyword>
<feature type="compositionally biased region" description="Low complexity" evidence="1">
    <location>
        <begin position="40"/>
        <end position="64"/>
    </location>
</feature>
<dbReference type="Pfam" id="PF13399">
    <property type="entry name" value="LytR_C"/>
    <property type="match status" value="1"/>
</dbReference>
<dbReference type="EMBL" id="PYHR01000002">
    <property type="protein sequence ID" value="PWD51902.1"/>
    <property type="molecule type" value="Genomic_DNA"/>
</dbReference>
<dbReference type="InterPro" id="IPR027381">
    <property type="entry name" value="LytR/CpsA/Psr_C"/>
</dbReference>
<reference evidence="3 4" key="1">
    <citation type="submission" date="2018-03" db="EMBL/GenBank/DDBJ databases">
        <title>Genome assembly of novel Miniimonas species PCH200.</title>
        <authorList>
            <person name="Thakur V."/>
            <person name="Kumar V."/>
            <person name="Singh D."/>
        </authorList>
    </citation>
    <scope>NUCLEOTIDE SEQUENCE [LARGE SCALE GENOMIC DNA]</scope>
    <source>
        <strain evidence="3 4">PCH200</strain>
    </source>
</reference>
<feature type="region of interest" description="Disordered" evidence="1">
    <location>
        <begin position="25"/>
        <end position="83"/>
    </location>
</feature>
<evidence type="ECO:0000256" key="1">
    <source>
        <dbReference type="SAM" id="MobiDB-lite"/>
    </source>
</evidence>
<name>A0A2U1ZYA8_9MICO</name>
<comment type="caution">
    <text evidence="3">The sequence shown here is derived from an EMBL/GenBank/DDBJ whole genome shotgun (WGS) entry which is preliminary data.</text>
</comment>
<evidence type="ECO:0000313" key="4">
    <source>
        <dbReference type="Proteomes" id="UP000245166"/>
    </source>
</evidence>
<proteinExistence type="predicted"/>
<feature type="compositionally biased region" description="Polar residues" evidence="1">
    <location>
        <begin position="30"/>
        <end position="39"/>
    </location>
</feature>
<accession>A0A2U1ZYA8</accession>
<dbReference type="Proteomes" id="UP000245166">
    <property type="component" value="Unassembled WGS sequence"/>
</dbReference>
<gene>
    <name evidence="3" type="ORF">C8046_15885</name>
</gene>
<evidence type="ECO:0000259" key="2">
    <source>
        <dbReference type="Pfam" id="PF13399"/>
    </source>
</evidence>
<sequence length="170" mass="17217">MWGPLIAVVIIAPLVAYGLVSLATGDDGTPEQSSPETSQEAGETAPPEGEGEGTEAPGETAPGEEPTEEPTAEEPPPPPLDQEVAVSVLNGASVQGLAGQVGETLAEAGWTGATTGNYQSAQPEISTIFYADPDLLDEAQALGELLGIGNVVELGDVPSITVVLRPDFVG</sequence>